<dbReference type="PANTHER" id="PTHR43861">
    <property type="entry name" value="TRANS-ACONITATE 2-METHYLTRANSFERASE-RELATED"/>
    <property type="match status" value="1"/>
</dbReference>
<evidence type="ECO:0000259" key="2">
    <source>
        <dbReference type="Pfam" id="PF13649"/>
    </source>
</evidence>
<protein>
    <submittedName>
        <fullName evidence="3">Class I SAM-dependent methyltransferase</fullName>
    </submittedName>
</protein>
<dbReference type="SUPFAM" id="SSF53335">
    <property type="entry name" value="S-adenosyl-L-methionine-dependent methyltransferases"/>
    <property type="match status" value="1"/>
</dbReference>
<organism evidence="3 4">
    <name type="scientific">Candidatus Limosilactobacillus merdavium</name>
    <dbReference type="NCBI Taxonomy" id="2838651"/>
    <lineage>
        <taxon>Bacteria</taxon>
        <taxon>Bacillati</taxon>
        <taxon>Bacillota</taxon>
        <taxon>Bacilli</taxon>
        <taxon>Lactobacillales</taxon>
        <taxon>Lactobacillaceae</taxon>
        <taxon>Limosilactobacillus</taxon>
    </lineage>
</organism>
<dbReference type="CDD" id="cd02440">
    <property type="entry name" value="AdoMet_MTases"/>
    <property type="match status" value="1"/>
</dbReference>
<dbReference type="InterPro" id="IPR029063">
    <property type="entry name" value="SAM-dependent_MTases_sf"/>
</dbReference>
<dbReference type="AlphaFoldDB" id="A0A9E2KTC3"/>
<keyword evidence="1" id="KW-0808">Transferase</keyword>
<evidence type="ECO:0000313" key="4">
    <source>
        <dbReference type="Proteomes" id="UP000824180"/>
    </source>
</evidence>
<evidence type="ECO:0000313" key="3">
    <source>
        <dbReference type="EMBL" id="MBU3829765.1"/>
    </source>
</evidence>
<dbReference type="GO" id="GO:0032259">
    <property type="term" value="P:methylation"/>
    <property type="evidence" value="ECO:0007669"/>
    <property type="project" value="UniProtKB-KW"/>
</dbReference>
<feature type="domain" description="Methyltransferase" evidence="2">
    <location>
        <begin position="39"/>
        <end position="133"/>
    </location>
</feature>
<dbReference type="EMBL" id="JAHLFK010000022">
    <property type="protein sequence ID" value="MBU3829765.1"/>
    <property type="molecule type" value="Genomic_DNA"/>
</dbReference>
<dbReference type="Pfam" id="PF13649">
    <property type="entry name" value="Methyltransf_25"/>
    <property type="match status" value="1"/>
</dbReference>
<proteinExistence type="predicted"/>
<comment type="caution">
    <text evidence="3">The sequence shown here is derived from an EMBL/GenBank/DDBJ whole genome shotgun (WGS) entry which is preliminary data.</text>
</comment>
<dbReference type="InterPro" id="IPR041698">
    <property type="entry name" value="Methyltransf_25"/>
</dbReference>
<reference evidence="3" key="2">
    <citation type="submission" date="2021-04" db="EMBL/GenBank/DDBJ databases">
        <authorList>
            <person name="Gilroy R."/>
        </authorList>
    </citation>
    <scope>NUCLEOTIDE SEQUENCE</scope>
    <source>
        <strain evidence="3">876</strain>
    </source>
</reference>
<name>A0A9E2KTC3_9LACO</name>
<evidence type="ECO:0000256" key="1">
    <source>
        <dbReference type="ARBA" id="ARBA00022679"/>
    </source>
</evidence>
<dbReference type="GO" id="GO:0008168">
    <property type="term" value="F:methyltransferase activity"/>
    <property type="evidence" value="ECO:0007669"/>
    <property type="project" value="UniProtKB-KW"/>
</dbReference>
<gene>
    <name evidence="3" type="ORF">H9843_02550</name>
</gene>
<keyword evidence="3" id="KW-0489">Methyltransferase</keyword>
<reference evidence="3" key="1">
    <citation type="journal article" date="2021" name="PeerJ">
        <title>Extensive microbial diversity within the chicken gut microbiome revealed by metagenomics and culture.</title>
        <authorList>
            <person name="Gilroy R."/>
            <person name="Ravi A."/>
            <person name="Getino M."/>
            <person name="Pursley I."/>
            <person name="Horton D.L."/>
            <person name="Alikhan N.F."/>
            <person name="Baker D."/>
            <person name="Gharbi K."/>
            <person name="Hall N."/>
            <person name="Watson M."/>
            <person name="Adriaenssens E.M."/>
            <person name="Foster-Nyarko E."/>
            <person name="Jarju S."/>
            <person name="Secka A."/>
            <person name="Antonio M."/>
            <person name="Oren A."/>
            <person name="Chaudhuri R.R."/>
            <person name="La Ragione R."/>
            <person name="Hildebrand F."/>
            <person name="Pallen M.J."/>
        </authorList>
    </citation>
    <scope>NUCLEOTIDE SEQUENCE</scope>
    <source>
        <strain evidence="3">876</strain>
    </source>
</reference>
<dbReference type="Proteomes" id="UP000824180">
    <property type="component" value="Unassembled WGS sequence"/>
</dbReference>
<dbReference type="Gene3D" id="3.40.50.150">
    <property type="entry name" value="Vaccinia Virus protein VP39"/>
    <property type="match status" value="1"/>
</dbReference>
<dbReference type="Gene3D" id="2.20.25.110">
    <property type="entry name" value="S-adenosyl-L-methionine-dependent methyltransferases"/>
    <property type="match status" value="1"/>
</dbReference>
<accession>A0A9E2KTC3</accession>
<sequence length="247" mass="28748">MIYQSFAQLYDQLFDPELYKRWLDFTLREAQPNSQTDCLDLAGGAGRLGVMLAQNNINVTVADFSTEMLSLAQQHASEAGVELGIVEADMRDLSNFPQYDLVTCYADSLNYLDRFEDIGATFVQVFEHLKQGGIFLFDMISPYKTDVEYPGYMYNYEDDDHQHAFMWRSYSDDDVEHGVIHELTFFNRLSSGDYQRLGETHFERAYELQDLLNELKAAGFNQIEVSADFGREQVRKEDTRWFFKCRK</sequence>